<keyword evidence="3 6" id="KW-1133">Transmembrane helix</keyword>
<evidence type="ECO:0000313" key="8">
    <source>
        <dbReference type="EMBL" id="WWC67914.1"/>
    </source>
</evidence>
<sequence length="298" mass="32897">MGTQDREYSISDSRTSMNENEVQEINDTTRGIVTPEVPIINDQDDQDEKNELTRTKSLVIPFDELKKLPEGCIYGPIIDSTFLSQNQTSLKSDNTKIEDKIIWVDFPIGSNENPFNFYSSRKSGIIIVATLCTWLTGVNIGSFTIGYDSMMKELNSTRFQASLGNGVYNLGFGCAPLLIAPLSEEFGRRWTYVIAVVVYLLMNIMLALVDATLVGGNIADIFIPADRGLPTAVFSFAANSISECYGSYASLAIAAQRWVRNTVTAAFVFFILSMSTRLQIGSFTRVGLINRSGLLPDV</sequence>
<evidence type="ECO:0000256" key="6">
    <source>
        <dbReference type="SAM" id="Phobius"/>
    </source>
</evidence>
<evidence type="ECO:0000313" key="7">
    <source>
        <dbReference type="EMBL" id="OCF47299.1"/>
    </source>
</evidence>
<dbReference type="PANTHER" id="PTHR23502:SF134">
    <property type="entry name" value="MAJOR FACILITATOR SUPERFAMILY (MFS) PROFILE DOMAIN-CONTAINING PROTEIN-RELATED"/>
    <property type="match status" value="1"/>
</dbReference>
<dbReference type="RefSeq" id="XP_019008518.1">
    <property type="nucleotide sequence ID" value="XM_019158772.1"/>
</dbReference>
<dbReference type="PROSITE" id="PS00216">
    <property type="entry name" value="SUGAR_TRANSPORT_1"/>
    <property type="match status" value="1"/>
</dbReference>
<dbReference type="STRING" id="1296096.A0A1B9HVK9"/>
<accession>A0A1B9HVK9</accession>
<dbReference type="AlphaFoldDB" id="A0A1B9HVK9"/>
<evidence type="ECO:0000256" key="4">
    <source>
        <dbReference type="ARBA" id="ARBA00023136"/>
    </source>
</evidence>
<dbReference type="PANTHER" id="PTHR23502">
    <property type="entry name" value="MAJOR FACILITATOR SUPERFAMILY"/>
    <property type="match status" value="1"/>
</dbReference>
<dbReference type="SUPFAM" id="SSF103473">
    <property type="entry name" value="MFS general substrate transporter"/>
    <property type="match status" value="1"/>
</dbReference>
<dbReference type="GO" id="GO:0005886">
    <property type="term" value="C:plasma membrane"/>
    <property type="evidence" value="ECO:0007669"/>
    <property type="project" value="TreeGrafter"/>
</dbReference>
<reference evidence="7" key="3">
    <citation type="submission" date="2016-07" db="EMBL/GenBank/DDBJ databases">
        <title>Evolution of pathogenesis and genome organization in the Tremellales.</title>
        <authorList>
            <person name="Cuomo C."/>
            <person name="Litvintseva A."/>
            <person name="Heitman J."/>
            <person name="Chen Y."/>
            <person name="Sun S."/>
            <person name="Springer D."/>
            <person name="Dromer F."/>
            <person name="Young S."/>
            <person name="Zeng Q."/>
            <person name="Chapman S."/>
            <person name="Gujja S."/>
            <person name="Saif S."/>
            <person name="Birren B."/>
        </authorList>
    </citation>
    <scope>NUCLEOTIDE SEQUENCE</scope>
    <source>
        <strain evidence="7">CBS 10737</strain>
    </source>
</reference>
<keyword evidence="4 6" id="KW-0472">Membrane</keyword>
<dbReference type="InterPro" id="IPR005829">
    <property type="entry name" value="Sugar_transporter_CS"/>
</dbReference>
<evidence type="ECO:0000256" key="2">
    <source>
        <dbReference type="ARBA" id="ARBA00022692"/>
    </source>
</evidence>
<evidence type="ECO:0008006" key="10">
    <source>
        <dbReference type="Google" id="ProtNLM"/>
    </source>
</evidence>
<feature type="region of interest" description="Disordered" evidence="5">
    <location>
        <begin position="1"/>
        <end position="21"/>
    </location>
</feature>
<reference evidence="8" key="2">
    <citation type="submission" date="2013-07" db="EMBL/GenBank/DDBJ databases">
        <authorList>
            <consortium name="The Broad Institute Genome Sequencing Platform"/>
            <person name="Cuomo C."/>
            <person name="Litvintseva A."/>
            <person name="Chen Y."/>
            <person name="Heitman J."/>
            <person name="Sun S."/>
            <person name="Springer D."/>
            <person name="Dromer F."/>
            <person name="Young S.K."/>
            <person name="Zeng Q."/>
            <person name="Gargeya S."/>
            <person name="Fitzgerald M."/>
            <person name="Abouelleil A."/>
            <person name="Alvarado L."/>
            <person name="Berlin A.M."/>
            <person name="Chapman S.B."/>
            <person name="Dewar J."/>
            <person name="Goldberg J."/>
            <person name="Griggs A."/>
            <person name="Gujja S."/>
            <person name="Hansen M."/>
            <person name="Howarth C."/>
            <person name="Imamovic A."/>
            <person name="Larimer J."/>
            <person name="McCowan C."/>
            <person name="Murphy C."/>
            <person name="Pearson M."/>
            <person name="Priest M."/>
            <person name="Roberts A."/>
            <person name="Saif S."/>
            <person name="Shea T."/>
            <person name="Sykes S."/>
            <person name="Wortman J."/>
            <person name="Nusbaum C."/>
            <person name="Birren B."/>
        </authorList>
    </citation>
    <scope>NUCLEOTIDE SEQUENCE</scope>
    <source>
        <strain evidence="8">CBS 10737</strain>
    </source>
</reference>
<dbReference type="EMBL" id="CP144520">
    <property type="protein sequence ID" value="WWC67914.1"/>
    <property type="molecule type" value="Genomic_DNA"/>
</dbReference>
<proteinExistence type="predicted"/>
<organism evidence="7">
    <name type="scientific">Kwoniella pini CBS 10737</name>
    <dbReference type="NCBI Taxonomy" id="1296096"/>
    <lineage>
        <taxon>Eukaryota</taxon>
        <taxon>Fungi</taxon>
        <taxon>Dikarya</taxon>
        <taxon>Basidiomycota</taxon>
        <taxon>Agaricomycotina</taxon>
        <taxon>Tremellomycetes</taxon>
        <taxon>Tremellales</taxon>
        <taxon>Cryptococcaceae</taxon>
        <taxon>Kwoniella</taxon>
    </lineage>
</organism>
<feature type="compositionally biased region" description="Polar residues" evidence="5">
    <location>
        <begin position="10"/>
        <end position="21"/>
    </location>
</feature>
<dbReference type="OrthoDB" id="5376138at2759"/>
<name>A0A1B9HVK9_9TREE</name>
<evidence type="ECO:0000256" key="1">
    <source>
        <dbReference type="ARBA" id="ARBA00004141"/>
    </source>
</evidence>
<dbReference type="Proteomes" id="UP000094020">
    <property type="component" value="Chromosome 2"/>
</dbReference>
<protein>
    <recommendedName>
        <fullName evidence="10">Major facilitator superfamily (MFS) profile domain-containing protein</fullName>
    </recommendedName>
</protein>
<evidence type="ECO:0000256" key="3">
    <source>
        <dbReference type="ARBA" id="ARBA00022989"/>
    </source>
</evidence>
<gene>
    <name evidence="7" type="ORF">I206_07078</name>
    <name evidence="8" type="ORF">I206_101832</name>
</gene>
<dbReference type="Gene3D" id="1.20.1250.20">
    <property type="entry name" value="MFS general substrate transporter like domains"/>
    <property type="match status" value="1"/>
</dbReference>
<feature type="transmembrane region" description="Helical" evidence="6">
    <location>
        <begin position="166"/>
        <end position="183"/>
    </location>
</feature>
<reference evidence="8" key="4">
    <citation type="submission" date="2024-02" db="EMBL/GenBank/DDBJ databases">
        <title>Comparative genomics of Cryptococcus and Kwoniella reveals pathogenesis evolution and contrasting modes of karyotype evolution via chromosome fusion or intercentromeric recombination.</title>
        <authorList>
            <person name="Coelho M.A."/>
            <person name="David-Palma M."/>
            <person name="Shea T."/>
            <person name="Bowers K."/>
            <person name="McGinley-Smith S."/>
            <person name="Mohammad A.W."/>
            <person name="Gnirke A."/>
            <person name="Yurkov A.M."/>
            <person name="Nowrousian M."/>
            <person name="Sun S."/>
            <person name="Cuomo C.A."/>
            <person name="Heitman J."/>
        </authorList>
    </citation>
    <scope>NUCLEOTIDE SEQUENCE</scope>
    <source>
        <strain evidence="8">CBS 10737</strain>
    </source>
</reference>
<dbReference type="GeneID" id="30175447"/>
<feature type="transmembrane region" description="Helical" evidence="6">
    <location>
        <begin position="125"/>
        <end position="146"/>
    </location>
</feature>
<evidence type="ECO:0000256" key="5">
    <source>
        <dbReference type="SAM" id="MobiDB-lite"/>
    </source>
</evidence>
<dbReference type="EMBL" id="KV700117">
    <property type="protein sequence ID" value="OCF47299.1"/>
    <property type="molecule type" value="Genomic_DNA"/>
</dbReference>
<dbReference type="GO" id="GO:0022857">
    <property type="term" value="F:transmembrane transporter activity"/>
    <property type="evidence" value="ECO:0007669"/>
    <property type="project" value="InterPro"/>
</dbReference>
<feature type="transmembrane region" description="Helical" evidence="6">
    <location>
        <begin position="190"/>
        <end position="209"/>
    </location>
</feature>
<reference evidence="7" key="1">
    <citation type="submission" date="2013-07" db="EMBL/GenBank/DDBJ databases">
        <title>The Genome Sequence of Cryptococcus pinus CBS10737.</title>
        <authorList>
            <consortium name="The Broad Institute Genome Sequencing Platform"/>
            <person name="Cuomo C."/>
            <person name="Litvintseva A."/>
            <person name="Chen Y."/>
            <person name="Heitman J."/>
            <person name="Sun S."/>
            <person name="Springer D."/>
            <person name="Dromer F."/>
            <person name="Young S.K."/>
            <person name="Zeng Q."/>
            <person name="Gargeya S."/>
            <person name="Fitzgerald M."/>
            <person name="Abouelleil A."/>
            <person name="Alvarado L."/>
            <person name="Berlin A.M."/>
            <person name="Chapman S.B."/>
            <person name="Dewar J."/>
            <person name="Goldberg J."/>
            <person name="Griggs A."/>
            <person name="Gujja S."/>
            <person name="Hansen M."/>
            <person name="Howarth C."/>
            <person name="Imamovic A."/>
            <person name="Larimer J."/>
            <person name="McCowan C."/>
            <person name="Murphy C."/>
            <person name="Pearson M."/>
            <person name="Priest M."/>
            <person name="Roberts A."/>
            <person name="Saif S."/>
            <person name="Shea T."/>
            <person name="Sykes S."/>
            <person name="Wortman J."/>
            <person name="Nusbaum C."/>
            <person name="Birren B."/>
        </authorList>
    </citation>
    <scope>NUCLEOTIDE SEQUENCE [LARGE SCALE GENOMIC DNA]</scope>
    <source>
        <strain evidence="7">CBS 10737</strain>
    </source>
</reference>
<keyword evidence="2 6" id="KW-0812">Transmembrane</keyword>
<keyword evidence="9" id="KW-1185">Reference proteome</keyword>
<evidence type="ECO:0000313" key="9">
    <source>
        <dbReference type="Proteomes" id="UP000094020"/>
    </source>
</evidence>
<comment type="subcellular location">
    <subcellularLocation>
        <location evidence="1">Membrane</location>
        <topology evidence="1">Multi-pass membrane protein</topology>
    </subcellularLocation>
</comment>
<dbReference type="KEGG" id="kpin:30175447"/>
<dbReference type="InterPro" id="IPR036259">
    <property type="entry name" value="MFS_trans_sf"/>
</dbReference>